<keyword evidence="2" id="KW-1185">Reference proteome</keyword>
<accession>A0A873WIP8</accession>
<protein>
    <submittedName>
        <fullName evidence="1">Uncharacterized protein</fullName>
    </submittedName>
</protein>
<evidence type="ECO:0000313" key="1">
    <source>
        <dbReference type="EMBL" id="QPB09356.1"/>
    </source>
</evidence>
<gene>
    <name evidence="1" type="ORF">CPT_Miami_261</name>
</gene>
<organism evidence="1 2">
    <name type="scientific">Klebsiella phage Miami</name>
    <dbReference type="NCBI Taxonomy" id="2767581"/>
    <lineage>
        <taxon>Viruses</taxon>
        <taxon>Duplodnaviria</taxon>
        <taxon>Heunggongvirae</taxon>
        <taxon>Uroviricota</taxon>
        <taxon>Caudoviricetes</taxon>
        <taxon>Chimalliviridae</taxon>
        <taxon>Miamivirus</taxon>
        <taxon>Miamivirus miami</taxon>
    </lineage>
</organism>
<dbReference type="EMBL" id="MT701590">
    <property type="protein sequence ID" value="QPB09356.1"/>
    <property type="molecule type" value="Genomic_DNA"/>
</dbReference>
<name>A0A873WIP8_9CAUD</name>
<evidence type="ECO:0000313" key="2">
    <source>
        <dbReference type="Proteomes" id="UP000662782"/>
    </source>
</evidence>
<proteinExistence type="predicted"/>
<sequence>MFNQYADRLNGSESYFQNDDRQWFDKLSGLPVFDPSGILSGDPMLVEDGMYDAEPEVKMFEEITPDKGIEKLLQKTFGISGFEALLPNYNFNTDHAILGVFNAFGHDLEIDNRWADRLTRYVIGFTTKNEQYVEFFGNPYLGIHRIVFTSEDRNRWFTEIFDVDEEELRENLHACKLINATWKVTGDVFNLSIVYLLYRTFHSDLHDRVKHNAMVNILAMYHYKCLTSIMANDYKYLAKKEIAMETYNRLSMRYDIKRYGSWMALIRARAEFILDPKTGIHYKTFTTMDDDKKIIYMVGDIQDRLRGVINDINKVFHEVKSKTNIVRLDGGMVTLEDGVSVREVTKNVTQYKNYIQNVLSSSAGFYKDELVGYAAEAIDNSPRDKLERIIRVFPDQYNSPKGAKYREFVDEVTTHLFEYLTENGIRANDLREVLRRMRGAYLSSRSQNQSVFKMRDEGDDIVRQLTGIKTRITVSSLRTSLMLYIVLRTLTKDAYR</sequence>
<reference evidence="1 2" key="1">
    <citation type="submission" date="2020-07" db="EMBL/GenBank/DDBJ databases">
        <title>Complete genome sequence of Klebsiella pneumoniae phage Miami.</title>
        <authorList>
            <person name="Mora D.A."/>
            <person name="Lessor L."/>
            <person name="Gill J."/>
            <person name="Liu M."/>
        </authorList>
    </citation>
    <scope>NUCLEOTIDE SEQUENCE [LARGE SCALE GENOMIC DNA]</scope>
</reference>
<dbReference type="Proteomes" id="UP000662782">
    <property type="component" value="Segment"/>
</dbReference>